<dbReference type="EMBL" id="CP118718">
    <property type="protein sequence ID" value="WEA43810.1"/>
    <property type="molecule type" value="Genomic_DNA"/>
</dbReference>
<protein>
    <submittedName>
        <fullName evidence="1">Uncharacterized protein</fullName>
    </submittedName>
</protein>
<evidence type="ECO:0000313" key="1">
    <source>
        <dbReference type="EMBL" id="WEA43810.1"/>
    </source>
</evidence>
<dbReference type="Proteomes" id="UP001220217">
    <property type="component" value="Chromosome"/>
</dbReference>
<gene>
    <name evidence="1" type="ORF">PWO00_23745</name>
</gene>
<dbReference type="RefSeq" id="WP_275036521.1">
    <property type="nucleotide sequence ID" value="NZ_CP118718.1"/>
</dbReference>
<accession>A0ABD7WUB5</accession>
<sequence length="89" mass="10468">MYKNEHDSLNYQSKRYSPVDDFAKWYEENGKHNTKNGKHDNDHNELINKEIEKGNLDNVPSIMKIAHGLEQLQKAKEAEQAKRNKESEQ</sequence>
<dbReference type="AlphaFoldDB" id="A0ABD7WUB5"/>
<name>A0ABD7WUB5_PRIAR</name>
<proteinExistence type="predicted"/>
<reference evidence="1 2" key="1">
    <citation type="submission" date="2023-02" db="EMBL/GenBank/DDBJ databases">
        <title>Complete genome sequence of Priestia aryabhattai G5MAi6, a methanol-tolerant strain isolated from tap water in Hong Kong.</title>
        <authorList>
            <person name="Leung K.M."/>
            <person name="Lai G.K.K."/>
            <person name="Griffin S.D.J."/>
        </authorList>
    </citation>
    <scope>NUCLEOTIDE SEQUENCE [LARGE SCALE GENOMIC DNA]</scope>
    <source>
        <strain evidence="1 2">G5MAi6</strain>
    </source>
</reference>
<evidence type="ECO:0000313" key="2">
    <source>
        <dbReference type="Proteomes" id="UP001220217"/>
    </source>
</evidence>
<organism evidence="1 2">
    <name type="scientific">Priestia aryabhattai</name>
    <name type="common">Bacillus aryabhattai</name>
    <dbReference type="NCBI Taxonomy" id="412384"/>
    <lineage>
        <taxon>Bacteria</taxon>
        <taxon>Bacillati</taxon>
        <taxon>Bacillota</taxon>
        <taxon>Bacilli</taxon>
        <taxon>Bacillales</taxon>
        <taxon>Bacillaceae</taxon>
        <taxon>Priestia</taxon>
    </lineage>
</organism>